<protein>
    <submittedName>
        <fullName evidence="5">Thioesterase II family protein</fullName>
    </submittedName>
</protein>
<dbReference type="RefSeq" id="WP_131761124.1">
    <property type="nucleotide sequence ID" value="NZ_CAACUY010000147.1"/>
</dbReference>
<dbReference type="PANTHER" id="PTHR11487">
    <property type="entry name" value="THIOESTERASE"/>
    <property type="match status" value="1"/>
</dbReference>
<keyword evidence="2" id="KW-0378">Hydrolase</keyword>
<dbReference type="PANTHER" id="PTHR11487:SF0">
    <property type="entry name" value="S-ACYL FATTY ACID SYNTHASE THIOESTERASE, MEDIUM CHAIN"/>
    <property type="match status" value="1"/>
</dbReference>
<dbReference type="InterPro" id="IPR001031">
    <property type="entry name" value="Thioesterase"/>
</dbReference>
<dbReference type="InterPro" id="IPR029058">
    <property type="entry name" value="AB_hydrolase_fold"/>
</dbReference>
<dbReference type="InterPro" id="IPR012223">
    <property type="entry name" value="TEII"/>
</dbReference>
<dbReference type="SUPFAM" id="SSF53474">
    <property type="entry name" value="alpha/beta-Hydrolases"/>
    <property type="match status" value="1"/>
</dbReference>
<name>A0ABW2XG69_9ACTN</name>
<comment type="similarity">
    <text evidence="1">Belongs to the thioesterase family.</text>
</comment>
<proteinExistence type="inferred from homology"/>
<reference evidence="6" key="1">
    <citation type="journal article" date="2019" name="Int. J. Syst. Evol. Microbiol.">
        <title>The Global Catalogue of Microorganisms (GCM) 10K type strain sequencing project: providing services to taxonomists for standard genome sequencing and annotation.</title>
        <authorList>
            <consortium name="The Broad Institute Genomics Platform"/>
            <consortium name="The Broad Institute Genome Sequencing Center for Infectious Disease"/>
            <person name="Wu L."/>
            <person name="Ma J."/>
        </authorList>
    </citation>
    <scope>NUCLEOTIDE SEQUENCE [LARGE SCALE GENOMIC DNA]</scope>
    <source>
        <strain evidence="6">JCM 9371</strain>
    </source>
</reference>
<evidence type="ECO:0000256" key="3">
    <source>
        <dbReference type="SAM" id="MobiDB-lite"/>
    </source>
</evidence>
<dbReference type="SMART" id="SM00824">
    <property type="entry name" value="PKS_TE"/>
    <property type="match status" value="1"/>
</dbReference>
<dbReference type="EMBL" id="JBHTGP010000006">
    <property type="protein sequence ID" value="MFD0685002.1"/>
    <property type="molecule type" value="Genomic_DNA"/>
</dbReference>
<evidence type="ECO:0000313" key="5">
    <source>
        <dbReference type="EMBL" id="MFD0685002.1"/>
    </source>
</evidence>
<dbReference type="Proteomes" id="UP001597063">
    <property type="component" value="Unassembled WGS sequence"/>
</dbReference>
<evidence type="ECO:0000256" key="2">
    <source>
        <dbReference type="ARBA" id="ARBA00022801"/>
    </source>
</evidence>
<keyword evidence="6" id="KW-1185">Reference proteome</keyword>
<evidence type="ECO:0000259" key="4">
    <source>
        <dbReference type="SMART" id="SM00824"/>
    </source>
</evidence>
<feature type="domain" description="Thioesterase TesA-like" evidence="4">
    <location>
        <begin position="26"/>
        <end position="244"/>
    </location>
</feature>
<dbReference type="InterPro" id="IPR020802">
    <property type="entry name" value="TesA-like"/>
</dbReference>
<comment type="caution">
    <text evidence="5">The sequence shown here is derived from an EMBL/GenBank/DDBJ whole genome shotgun (WGS) entry which is preliminary data.</text>
</comment>
<dbReference type="Pfam" id="PF00975">
    <property type="entry name" value="Thioesterase"/>
    <property type="match status" value="1"/>
</dbReference>
<dbReference type="Gene3D" id="3.40.50.1820">
    <property type="entry name" value="alpha/beta hydrolase"/>
    <property type="match status" value="1"/>
</dbReference>
<feature type="region of interest" description="Disordered" evidence="3">
    <location>
        <begin position="255"/>
        <end position="277"/>
    </location>
</feature>
<gene>
    <name evidence="5" type="ORF">ACFQZM_10870</name>
</gene>
<accession>A0ABW2XG69</accession>
<sequence length="277" mass="29739">MTANDPAEPWIRHFRHSTTGGKVLMACLPHLDACSGGFRAFAEALAPSIDVVAVRDPGARNRIGSLTLDAVAARADRAAGELRGEAGEHRGPVVLFGHGAGAVLAFEVARRLERRRAEGPAALFVAGCRAPSRYHGADSARRVLAPVVPLRGDHAWPSGRDGDEPPKPSENVRTVETYFRAEDVTVGADIVALGAENDTRAEPADVRAWSLHTDSAFESRIFPGGPRFLNDHFTEVINLVTDFLLPLLGGDIIDFHRQPSGRETRPPLREAGDLDGA</sequence>
<organism evidence="5 6">
    <name type="scientific">Actinomadura fibrosa</name>
    <dbReference type="NCBI Taxonomy" id="111802"/>
    <lineage>
        <taxon>Bacteria</taxon>
        <taxon>Bacillati</taxon>
        <taxon>Actinomycetota</taxon>
        <taxon>Actinomycetes</taxon>
        <taxon>Streptosporangiales</taxon>
        <taxon>Thermomonosporaceae</taxon>
        <taxon>Actinomadura</taxon>
    </lineage>
</organism>
<evidence type="ECO:0000256" key="1">
    <source>
        <dbReference type="ARBA" id="ARBA00007169"/>
    </source>
</evidence>
<evidence type="ECO:0000313" key="6">
    <source>
        <dbReference type="Proteomes" id="UP001597063"/>
    </source>
</evidence>